<evidence type="ECO:0000313" key="1">
    <source>
        <dbReference type="EMBL" id="GAA0267365.1"/>
    </source>
</evidence>
<keyword evidence="2" id="KW-1185">Reference proteome</keyword>
<accession>A0ABP3EKG8</accession>
<dbReference type="RefSeq" id="WP_344150565.1">
    <property type="nucleotide sequence ID" value="NZ_BAAABV010000002.1"/>
</dbReference>
<dbReference type="Proteomes" id="UP001501867">
    <property type="component" value="Unassembled WGS sequence"/>
</dbReference>
<evidence type="ECO:0000313" key="2">
    <source>
        <dbReference type="Proteomes" id="UP001501867"/>
    </source>
</evidence>
<sequence length="186" mass="20892">MTPYSLAFYVDAVTTGTVLGLGPADSPERVAEVFGADCGENAGRGVLSRDYGLVEFHWQRSHGGDPWEGHHISVQVHRLAYRRGALVDGVLRTRYGRFAPRIRFDKLRRLLERRGVPLVEIPEYAANTPYYRTYWQPASRVTVSVIGTYGEYRTPGNLRVGDVYRIQVPVTAEEVAARRARAARVT</sequence>
<proteinExistence type="predicted"/>
<gene>
    <name evidence="1" type="ORF">GCM10010302_01420</name>
</gene>
<protein>
    <submittedName>
        <fullName evidence="1">Uncharacterized protein</fullName>
    </submittedName>
</protein>
<name>A0ABP3EKG8_9ACTN</name>
<comment type="caution">
    <text evidence="1">The sequence shown here is derived from an EMBL/GenBank/DDBJ whole genome shotgun (WGS) entry which is preliminary data.</text>
</comment>
<reference evidence="2" key="1">
    <citation type="journal article" date="2019" name="Int. J. Syst. Evol. Microbiol.">
        <title>The Global Catalogue of Microorganisms (GCM) 10K type strain sequencing project: providing services to taxonomists for standard genome sequencing and annotation.</title>
        <authorList>
            <consortium name="The Broad Institute Genomics Platform"/>
            <consortium name="The Broad Institute Genome Sequencing Center for Infectious Disease"/>
            <person name="Wu L."/>
            <person name="Ma J."/>
        </authorList>
    </citation>
    <scope>NUCLEOTIDE SEQUENCE [LARGE SCALE GENOMIC DNA]</scope>
    <source>
        <strain evidence="2">JCM 4505</strain>
    </source>
</reference>
<organism evidence="1 2">
    <name type="scientific">Streptomyces polychromogenes</name>
    <dbReference type="NCBI Taxonomy" id="67342"/>
    <lineage>
        <taxon>Bacteria</taxon>
        <taxon>Bacillati</taxon>
        <taxon>Actinomycetota</taxon>
        <taxon>Actinomycetes</taxon>
        <taxon>Kitasatosporales</taxon>
        <taxon>Streptomycetaceae</taxon>
        <taxon>Streptomyces</taxon>
    </lineage>
</organism>
<dbReference type="EMBL" id="BAAABV010000002">
    <property type="protein sequence ID" value="GAA0267365.1"/>
    <property type="molecule type" value="Genomic_DNA"/>
</dbReference>